<dbReference type="GO" id="GO:0008840">
    <property type="term" value="F:4-hydroxy-tetrahydrodipicolinate synthase activity"/>
    <property type="evidence" value="ECO:0007669"/>
    <property type="project" value="UniProtKB-EC"/>
</dbReference>
<reference evidence="14 15" key="2">
    <citation type="submission" date="2023-12" db="EMBL/GenBank/DDBJ databases">
        <title>Description of an unclassified Opitutus bacterium of Verrucomicrobiota.</title>
        <authorList>
            <person name="Zhang D.-F."/>
        </authorList>
    </citation>
    <scope>NUCLEOTIDE SEQUENCE [LARGE SCALE GENOMIC DNA]</scope>
    <source>
        <strain evidence="14 15">WL0086</strain>
    </source>
</reference>
<dbReference type="EMBL" id="CP139781">
    <property type="protein sequence ID" value="WRQ88218.1"/>
    <property type="molecule type" value="Genomic_DNA"/>
</dbReference>
<dbReference type="Pfam" id="PF00701">
    <property type="entry name" value="DHDPS"/>
    <property type="match status" value="1"/>
</dbReference>
<name>A0ABZ1C9P3_9BACT</name>
<protein>
    <recommendedName>
        <fullName evidence="4 12">4-hydroxy-tetrahydrodipicolinate synthase</fullName>
        <shortName evidence="12">HTPA synthase</shortName>
        <ecNumber evidence="4 12">4.3.3.7</ecNumber>
    </recommendedName>
</protein>
<dbReference type="CDD" id="cd00950">
    <property type="entry name" value="DHDPS"/>
    <property type="match status" value="1"/>
</dbReference>
<comment type="similarity">
    <text evidence="3 12 13">Belongs to the DapA family.</text>
</comment>
<sequence>MKKPRLTGTITALVTPFSQGHVAHDDLRKLVKSQLRAGISGLVPVGTTGESPTLSHEEHLEVVQLVTETVAGRVPVIAGTGSNSTSEAVALTKAAHDVGVDAMLVVAPYYNKPSQPGLVEHFSRIAEATDRPIVLYSIPGRCGIEIGVKTVETLRAKYPNVCYIKEAGGSVDRVDQLKAALGRDLTVLSGDDSLTLPFMSVGAEGVISVASNYQPRLVVKMVAHAAANDFAKATKLHRKLYPLFKALFVEPNPVPVKEAMKRAGMISSAEVRLPLCPLSADGDKVLSAALASL</sequence>
<feature type="site" description="Part of a proton relay during catalysis" evidence="12">
    <location>
        <position position="47"/>
    </location>
</feature>
<dbReference type="RefSeq" id="WP_221028754.1">
    <property type="nucleotide sequence ID" value="NZ_CP139781.1"/>
</dbReference>
<dbReference type="PRINTS" id="PR00146">
    <property type="entry name" value="DHPICSNTHASE"/>
</dbReference>
<evidence type="ECO:0000256" key="1">
    <source>
        <dbReference type="ARBA" id="ARBA00003294"/>
    </source>
</evidence>
<keyword evidence="8 12" id="KW-0457">Lysine biosynthesis</keyword>
<evidence type="ECO:0000256" key="5">
    <source>
        <dbReference type="ARBA" id="ARBA00022490"/>
    </source>
</evidence>
<evidence type="ECO:0000256" key="10">
    <source>
        <dbReference type="ARBA" id="ARBA00023270"/>
    </source>
</evidence>
<dbReference type="PROSITE" id="PS00665">
    <property type="entry name" value="DHDPS_1"/>
    <property type="match status" value="1"/>
</dbReference>
<keyword evidence="7 12" id="KW-0220">Diaminopimelate biosynthesis</keyword>
<evidence type="ECO:0000256" key="4">
    <source>
        <dbReference type="ARBA" id="ARBA00012086"/>
    </source>
</evidence>
<dbReference type="InterPro" id="IPR002220">
    <property type="entry name" value="DapA-like"/>
</dbReference>
<evidence type="ECO:0000313" key="14">
    <source>
        <dbReference type="EMBL" id="WRQ88218.1"/>
    </source>
</evidence>
<feature type="binding site" evidence="12">
    <location>
        <position position="48"/>
    </location>
    <ligand>
        <name>pyruvate</name>
        <dbReference type="ChEBI" id="CHEBI:15361"/>
    </ligand>
</feature>
<dbReference type="Gene3D" id="3.20.20.70">
    <property type="entry name" value="Aldolase class I"/>
    <property type="match status" value="1"/>
</dbReference>
<dbReference type="SUPFAM" id="SSF51569">
    <property type="entry name" value="Aldolase"/>
    <property type="match status" value="1"/>
</dbReference>
<feature type="active site" description="Proton donor/acceptor" evidence="12">
    <location>
        <position position="136"/>
    </location>
</feature>
<evidence type="ECO:0000313" key="15">
    <source>
        <dbReference type="Proteomes" id="UP000738431"/>
    </source>
</evidence>
<keyword evidence="10 12" id="KW-0704">Schiff base</keyword>
<dbReference type="SMART" id="SM01130">
    <property type="entry name" value="DHDPS"/>
    <property type="match status" value="1"/>
</dbReference>
<evidence type="ECO:0000256" key="7">
    <source>
        <dbReference type="ARBA" id="ARBA00022915"/>
    </source>
</evidence>
<comment type="function">
    <text evidence="1 12">Catalyzes the condensation of (S)-aspartate-beta-semialdehyde [(S)-ASA] and pyruvate to 4-hydroxy-tetrahydrodipicolinate (HTPA).</text>
</comment>
<dbReference type="NCBIfam" id="TIGR00674">
    <property type="entry name" value="dapA"/>
    <property type="match status" value="1"/>
</dbReference>
<accession>A0ABZ1C9P3</accession>
<proteinExistence type="inferred from homology"/>
<evidence type="ECO:0000256" key="3">
    <source>
        <dbReference type="ARBA" id="ARBA00007592"/>
    </source>
</evidence>
<evidence type="ECO:0000256" key="6">
    <source>
        <dbReference type="ARBA" id="ARBA00022605"/>
    </source>
</evidence>
<keyword evidence="6 12" id="KW-0028">Amino-acid biosynthesis</keyword>
<evidence type="ECO:0000256" key="9">
    <source>
        <dbReference type="ARBA" id="ARBA00023239"/>
    </source>
</evidence>
<evidence type="ECO:0000256" key="2">
    <source>
        <dbReference type="ARBA" id="ARBA00005120"/>
    </source>
</evidence>
<comment type="pathway">
    <text evidence="2 12">Amino-acid biosynthesis; L-lysine biosynthesis via DAP pathway; (S)-tetrahydrodipicolinate from L-aspartate: step 3/4.</text>
</comment>
<dbReference type="HAMAP" id="MF_00418">
    <property type="entry name" value="DapA"/>
    <property type="match status" value="1"/>
</dbReference>
<evidence type="ECO:0000256" key="13">
    <source>
        <dbReference type="PIRNR" id="PIRNR001365"/>
    </source>
</evidence>
<dbReference type="InterPro" id="IPR005263">
    <property type="entry name" value="DapA"/>
</dbReference>
<gene>
    <name evidence="12 14" type="primary">dapA</name>
    <name evidence="14" type="ORF">K1X11_002290</name>
</gene>
<keyword evidence="9 12" id="KW-0456">Lyase</keyword>
<keyword evidence="5 12" id="KW-0963">Cytoplasm</keyword>
<dbReference type="PANTHER" id="PTHR12128:SF66">
    <property type="entry name" value="4-HYDROXY-2-OXOGLUTARATE ALDOLASE, MITOCHONDRIAL"/>
    <property type="match status" value="1"/>
</dbReference>
<evidence type="ECO:0000256" key="8">
    <source>
        <dbReference type="ARBA" id="ARBA00023154"/>
    </source>
</evidence>
<reference evidence="14 15" key="1">
    <citation type="submission" date="2021-08" db="EMBL/GenBank/DDBJ databases">
        <authorList>
            <person name="Zhang D."/>
            <person name="Zhang A."/>
            <person name="Wang L."/>
        </authorList>
    </citation>
    <scope>NUCLEOTIDE SEQUENCE [LARGE SCALE GENOMIC DNA]</scope>
    <source>
        <strain evidence="14 15">WL0086</strain>
    </source>
</reference>
<dbReference type="PANTHER" id="PTHR12128">
    <property type="entry name" value="DIHYDRODIPICOLINATE SYNTHASE"/>
    <property type="match status" value="1"/>
</dbReference>
<comment type="subunit">
    <text evidence="12">Homotetramer; dimer of dimers.</text>
</comment>
<dbReference type="EC" id="4.3.3.7" evidence="4 12"/>
<comment type="subcellular location">
    <subcellularLocation>
        <location evidence="12">Cytoplasm</location>
    </subcellularLocation>
</comment>
<comment type="catalytic activity">
    <reaction evidence="11 12">
        <text>L-aspartate 4-semialdehyde + pyruvate = (2S,4S)-4-hydroxy-2,3,4,5-tetrahydrodipicolinate + H2O + H(+)</text>
        <dbReference type="Rhea" id="RHEA:34171"/>
        <dbReference type="ChEBI" id="CHEBI:15361"/>
        <dbReference type="ChEBI" id="CHEBI:15377"/>
        <dbReference type="ChEBI" id="CHEBI:15378"/>
        <dbReference type="ChEBI" id="CHEBI:67139"/>
        <dbReference type="ChEBI" id="CHEBI:537519"/>
        <dbReference type="EC" id="4.3.3.7"/>
    </reaction>
</comment>
<feature type="site" description="Part of a proton relay during catalysis" evidence="12">
    <location>
        <position position="110"/>
    </location>
</feature>
<dbReference type="Proteomes" id="UP000738431">
    <property type="component" value="Chromosome"/>
</dbReference>
<feature type="binding site" evidence="12">
    <location>
        <position position="207"/>
    </location>
    <ligand>
        <name>pyruvate</name>
        <dbReference type="ChEBI" id="CHEBI:15361"/>
    </ligand>
</feature>
<dbReference type="PIRSF" id="PIRSF001365">
    <property type="entry name" value="DHDPS"/>
    <property type="match status" value="1"/>
</dbReference>
<feature type="active site" description="Schiff-base intermediate with substrate" evidence="12">
    <location>
        <position position="165"/>
    </location>
</feature>
<organism evidence="14 15">
    <name type="scientific">Actomonas aquatica</name>
    <dbReference type="NCBI Taxonomy" id="2866162"/>
    <lineage>
        <taxon>Bacteria</taxon>
        <taxon>Pseudomonadati</taxon>
        <taxon>Verrucomicrobiota</taxon>
        <taxon>Opitutia</taxon>
        <taxon>Opitutales</taxon>
        <taxon>Opitutaceae</taxon>
        <taxon>Actomonas</taxon>
    </lineage>
</organism>
<comment type="caution">
    <text evidence="12">Was originally thought to be a dihydrodipicolinate synthase (DHDPS), catalyzing the condensation of (S)-aspartate-beta-semialdehyde [(S)-ASA] and pyruvate to dihydrodipicolinate (DHDP). However, it was shown in E.coli that the product of the enzymatic reaction is not dihydrodipicolinate but in fact (4S)-4-hydroxy-2,3,4,5-tetrahydro-(2S)-dipicolinic acid (HTPA), and that the consecutive dehydration reaction leading to DHDP is not spontaneous but catalyzed by DapB.</text>
</comment>
<keyword evidence="15" id="KW-1185">Reference proteome</keyword>
<dbReference type="InterPro" id="IPR020624">
    <property type="entry name" value="Schiff_base-form_aldolases_CS"/>
</dbReference>
<evidence type="ECO:0000256" key="12">
    <source>
        <dbReference type="HAMAP-Rule" id="MF_00418"/>
    </source>
</evidence>
<evidence type="ECO:0000256" key="11">
    <source>
        <dbReference type="ARBA" id="ARBA00047836"/>
    </source>
</evidence>
<dbReference type="InterPro" id="IPR013785">
    <property type="entry name" value="Aldolase_TIM"/>
</dbReference>